<protein>
    <submittedName>
        <fullName evidence="4">Glycosyltransferase</fullName>
    </submittedName>
</protein>
<evidence type="ECO:0000313" key="4">
    <source>
        <dbReference type="EMBL" id="PMR69380.1"/>
    </source>
</evidence>
<name>A0A2N7TMH8_9GAMM</name>
<dbReference type="OrthoDB" id="9792269at2"/>
<organism evidence="4 5">
    <name type="scientific">Halomonas heilongjiangensis</name>
    <dbReference type="NCBI Taxonomy" id="1387883"/>
    <lineage>
        <taxon>Bacteria</taxon>
        <taxon>Pseudomonadati</taxon>
        <taxon>Pseudomonadota</taxon>
        <taxon>Gammaproteobacteria</taxon>
        <taxon>Oceanospirillales</taxon>
        <taxon>Halomonadaceae</taxon>
        <taxon>Halomonas</taxon>
    </lineage>
</organism>
<dbReference type="Gene3D" id="3.40.50.2000">
    <property type="entry name" value="Glycogen Phosphorylase B"/>
    <property type="match status" value="2"/>
</dbReference>
<dbReference type="InterPro" id="IPR001296">
    <property type="entry name" value="Glyco_trans_1"/>
</dbReference>
<dbReference type="SUPFAM" id="SSF53756">
    <property type="entry name" value="UDP-Glycosyltransferase/glycogen phosphorylase"/>
    <property type="match status" value="1"/>
</dbReference>
<evidence type="ECO:0000256" key="2">
    <source>
        <dbReference type="ARBA" id="ARBA00022679"/>
    </source>
</evidence>
<keyword evidence="1" id="KW-0328">Glycosyltransferase</keyword>
<reference evidence="4 5" key="1">
    <citation type="submission" date="2018-01" db="EMBL/GenBank/DDBJ databases">
        <title>Halomonas endophytica sp. nov., isolated from storage liquid in the stems of Populus euphratica.</title>
        <authorList>
            <person name="Chen C."/>
        </authorList>
    </citation>
    <scope>NUCLEOTIDE SEQUENCE [LARGE SCALE GENOMIC DNA]</scope>
    <source>
        <strain evidence="4 5">DSM 26881</strain>
    </source>
</reference>
<evidence type="ECO:0000256" key="1">
    <source>
        <dbReference type="ARBA" id="ARBA00022676"/>
    </source>
</evidence>
<gene>
    <name evidence="4" type="ORF">C1H66_11340</name>
</gene>
<dbReference type="Pfam" id="PF00534">
    <property type="entry name" value="Glycos_transf_1"/>
    <property type="match status" value="1"/>
</dbReference>
<evidence type="ECO:0000259" key="3">
    <source>
        <dbReference type="Pfam" id="PF00534"/>
    </source>
</evidence>
<keyword evidence="2 4" id="KW-0808">Transferase</keyword>
<dbReference type="GO" id="GO:1901135">
    <property type="term" value="P:carbohydrate derivative metabolic process"/>
    <property type="evidence" value="ECO:0007669"/>
    <property type="project" value="UniProtKB-ARBA"/>
</dbReference>
<dbReference type="CDD" id="cd03811">
    <property type="entry name" value="GT4_GT28_WabH-like"/>
    <property type="match status" value="1"/>
</dbReference>
<dbReference type="GO" id="GO:0016757">
    <property type="term" value="F:glycosyltransferase activity"/>
    <property type="evidence" value="ECO:0007669"/>
    <property type="project" value="UniProtKB-KW"/>
</dbReference>
<evidence type="ECO:0000313" key="5">
    <source>
        <dbReference type="Proteomes" id="UP000235346"/>
    </source>
</evidence>
<sequence>MGGMERVAVNLADAFAEQGHESHLLTFRRVRRPLAPEHAAVQLHQFALHWVLRLTLVGLLIEWLARWFLNPIIRRSYFVWTGYLGGWVFRAWLWRFERRHGHVDRIVFRGVGTFELIWRFRDERARFVLENLIYRGERGWKPRLFTRCLFQHKHLVAVSSGVAENAAEAQQALGFAPASVEVIVNPCPIGAIRRLMLADEPDLPEEPYLVTVARLVPAKDQALLLRAYAQSALQMPLVLVGAGSERGRLEALAAELGIAGWVRFAGQRDNPYPWMRHARLFVLSSRFEGMGIVLFEALACGTPVLSVDCTGGIREILKGELETSVVARDEASLAAGMRAAVAGAKPPIDDAWLDDFKPETVARQFLAPGGTEPTDGWLVAQREGMND</sequence>
<dbReference type="EMBL" id="PNRE01000049">
    <property type="protein sequence ID" value="PMR69380.1"/>
    <property type="molecule type" value="Genomic_DNA"/>
</dbReference>
<dbReference type="Proteomes" id="UP000235346">
    <property type="component" value="Unassembled WGS sequence"/>
</dbReference>
<feature type="domain" description="Glycosyl transferase family 1" evidence="3">
    <location>
        <begin position="205"/>
        <end position="340"/>
    </location>
</feature>
<accession>A0A2N7TMH8</accession>
<dbReference type="AlphaFoldDB" id="A0A2N7TMH8"/>
<dbReference type="PANTHER" id="PTHR12526:SF510">
    <property type="entry name" value="D-INOSITOL 3-PHOSPHATE GLYCOSYLTRANSFERASE"/>
    <property type="match status" value="1"/>
</dbReference>
<comment type="caution">
    <text evidence="4">The sequence shown here is derived from an EMBL/GenBank/DDBJ whole genome shotgun (WGS) entry which is preliminary data.</text>
</comment>
<dbReference type="PANTHER" id="PTHR12526">
    <property type="entry name" value="GLYCOSYLTRANSFERASE"/>
    <property type="match status" value="1"/>
</dbReference>
<keyword evidence="5" id="KW-1185">Reference proteome</keyword>
<proteinExistence type="predicted"/>